<organism evidence="2 3">
    <name type="scientific">Massilia pinisoli</name>
    <dbReference type="NCBI Taxonomy" id="1772194"/>
    <lineage>
        <taxon>Bacteria</taxon>
        <taxon>Pseudomonadati</taxon>
        <taxon>Pseudomonadota</taxon>
        <taxon>Betaproteobacteria</taxon>
        <taxon>Burkholderiales</taxon>
        <taxon>Oxalobacteraceae</taxon>
        <taxon>Telluria group</taxon>
        <taxon>Massilia</taxon>
    </lineage>
</organism>
<evidence type="ECO:0000313" key="3">
    <source>
        <dbReference type="Proteomes" id="UP001204151"/>
    </source>
</evidence>
<name>A0ABT1ZPJ3_9BURK</name>
<reference evidence="2 3" key="1">
    <citation type="submission" date="2022-08" db="EMBL/GenBank/DDBJ databases">
        <title>Reclassification of Massilia species as members of the genera Telluria, Duganella, Pseudoduganella, Mokoshia gen. nov. and Zemynaea gen. nov. using orthogonal and non-orthogonal genome-based approaches.</title>
        <authorList>
            <person name="Bowman J.P."/>
        </authorList>
    </citation>
    <scope>NUCLEOTIDE SEQUENCE [LARGE SCALE GENOMIC DNA]</scope>
    <source>
        <strain evidence="2 3">JCM 31316</strain>
    </source>
</reference>
<evidence type="ECO:0000256" key="1">
    <source>
        <dbReference type="SAM" id="Phobius"/>
    </source>
</evidence>
<keyword evidence="3" id="KW-1185">Reference proteome</keyword>
<keyword evidence="1" id="KW-0472">Membrane</keyword>
<dbReference type="Proteomes" id="UP001204151">
    <property type="component" value="Unassembled WGS sequence"/>
</dbReference>
<evidence type="ECO:0000313" key="2">
    <source>
        <dbReference type="EMBL" id="MCS0581810.1"/>
    </source>
</evidence>
<protein>
    <submittedName>
        <fullName evidence="2">Uncharacterized protein</fullName>
    </submittedName>
</protein>
<accession>A0ABT1ZPJ3</accession>
<sequence>MIYLLVALMSGYALGTFLAKSWKIYALCLPVSFLIYAVTSIVLPMLLSAGHPLPDIGLLIAAGLIQAPVLMLGVYLAQRKAKRSEYEL</sequence>
<dbReference type="EMBL" id="JANUGW010000005">
    <property type="protein sequence ID" value="MCS0581810.1"/>
    <property type="molecule type" value="Genomic_DNA"/>
</dbReference>
<keyword evidence="1" id="KW-0812">Transmembrane</keyword>
<dbReference type="RefSeq" id="WP_258816386.1">
    <property type="nucleotide sequence ID" value="NZ_JANUGW010000005.1"/>
</dbReference>
<feature type="transmembrane region" description="Helical" evidence="1">
    <location>
        <begin position="56"/>
        <end position="77"/>
    </location>
</feature>
<comment type="caution">
    <text evidence="2">The sequence shown here is derived from an EMBL/GenBank/DDBJ whole genome shotgun (WGS) entry which is preliminary data.</text>
</comment>
<feature type="transmembrane region" description="Helical" evidence="1">
    <location>
        <begin position="24"/>
        <end position="50"/>
    </location>
</feature>
<proteinExistence type="predicted"/>
<gene>
    <name evidence="2" type="ORF">NX784_09420</name>
</gene>
<keyword evidence="1" id="KW-1133">Transmembrane helix</keyword>